<evidence type="ECO:0000256" key="1">
    <source>
        <dbReference type="SAM" id="Phobius"/>
    </source>
</evidence>
<keyword evidence="1" id="KW-0812">Transmembrane</keyword>
<reference evidence="3" key="1">
    <citation type="submission" date="2023-10" db="EMBL/GenBank/DDBJ databases">
        <title>Genome assembly of Pristionchus species.</title>
        <authorList>
            <person name="Yoshida K."/>
            <person name="Sommer R.J."/>
        </authorList>
    </citation>
    <scope>NUCLEOTIDE SEQUENCE</scope>
    <source>
        <strain evidence="3">RS0144</strain>
    </source>
</reference>
<feature type="non-terminal residue" evidence="3">
    <location>
        <position position="1"/>
    </location>
</feature>
<protein>
    <recommendedName>
        <fullName evidence="2">Neurotransmitter-gated ion-channel ligand-binding domain-containing protein</fullName>
    </recommendedName>
</protein>
<gene>
    <name evidence="3" type="ORF">PENTCL1PPCAC_24784</name>
</gene>
<dbReference type="EMBL" id="BTSX01000005">
    <property type="protein sequence ID" value="GMT02610.1"/>
    <property type="molecule type" value="Genomic_DNA"/>
</dbReference>
<feature type="transmembrane region" description="Helical" evidence="1">
    <location>
        <begin position="316"/>
        <end position="336"/>
    </location>
</feature>
<dbReference type="Proteomes" id="UP001432027">
    <property type="component" value="Unassembled WGS sequence"/>
</dbReference>
<name>A0AAV5U8V2_9BILA</name>
<feature type="domain" description="Neurotransmitter-gated ion-channel ligand-binding" evidence="2">
    <location>
        <begin position="83"/>
        <end position="227"/>
    </location>
</feature>
<feature type="transmembrane region" description="Helical" evidence="1">
    <location>
        <begin position="289"/>
        <end position="309"/>
    </location>
</feature>
<dbReference type="SUPFAM" id="SSF63712">
    <property type="entry name" value="Nicotinic receptor ligand binding domain-like"/>
    <property type="match status" value="1"/>
</dbReference>
<sequence>DLNNLLMLPLLSPRRRFLLFLLIQHVVSIREEDDYDYVGIAENEAPPAPPTDSPSSLHEDMTKLEKYLAKKTQSNTILPEPKVRMHISPHVENIFLNEQAQTLWISMRVCMFWIDPRVRWNPKDFDSATTAFLHNWEVWSPRLTAIESVTPLHENVEYARIKVRRIGDFFYLHKCPGLHTTVECKIDAAAFPYDRQICRVILSDKTYNKNFDMKFVQDTRADREIEMKFPYASLVNRTHYGPWKLQNMTWQPKALTKHDFTIDLKYADKQKDIRFVYVITINLSREATFYRPTFLVPAFLFLSISAFSFMCRSRWLTLQLLSMNLLLLSLFITSSYKRFPIHYSATP</sequence>
<comment type="caution">
    <text evidence="3">The sequence shown here is derived from an EMBL/GenBank/DDBJ whole genome shotgun (WGS) entry which is preliminary data.</text>
</comment>
<dbReference type="AlphaFoldDB" id="A0AAV5U8V2"/>
<dbReference type="PANTHER" id="PTHR18945">
    <property type="entry name" value="NEUROTRANSMITTER GATED ION CHANNEL"/>
    <property type="match status" value="1"/>
</dbReference>
<dbReference type="GO" id="GO:0004888">
    <property type="term" value="F:transmembrane signaling receptor activity"/>
    <property type="evidence" value="ECO:0007669"/>
    <property type="project" value="InterPro"/>
</dbReference>
<dbReference type="GO" id="GO:0016020">
    <property type="term" value="C:membrane"/>
    <property type="evidence" value="ECO:0007669"/>
    <property type="project" value="InterPro"/>
</dbReference>
<dbReference type="InterPro" id="IPR036734">
    <property type="entry name" value="Neur_chan_lig-bd_sf"/>
</dbReference>
<accession>A0AAV5U8V2</accession>
<evidence type="ECO:0000313" key="4">
    <source>
        <dbReference type="Proteomes" id="UP001432027"/>
    </source>
</evidence>
<dbReference type="InterPro" id="IPR006201">
    <property type="entry name" value="Neur_channel"/>
</dbReference>
<evidence type="ECO:0000313" key="3">
    <source>
        <dbReference type="EMBL" id="GMT02610.1"/>
    </source>
</evidence>
<keyword evidence="1" id="KW-1133">Transmembrane helix</keyword>
<keyword evidence="4" id="KW-1185">Reference proteome</keyword>
<evidence type="ECO:0000259" key="2">
    <source>
        <dbReference type="Pfam" id="PF02931"/>
    </source>
</evidence>
<proteinExistence type="predicted"/>
<organism evidence="3 4">
    <name type="scientific">Pristionchus entomophagus</name>
    <dbReference type="NCBI Taxonomy" id="358040"/>
    <lineage>
        <taxon>Eukaryota</taxon>
        <taxon>Metazoa</taxon>
        <taxon>Ecdysozoa</taxon>
        <taxon>Nematoda</taxon>
        <taxon>Chromadorea</taxon>
        <taxon>Rhabditida</taxon>
        <taxon>Rhabditina</taxon>
        <taxon>Diplogasteromorpha</taxon>
        <taxon>Diplogasteroidea</taxon>
        <taxon>Neodiplogasteridae</taxon>
        <taxon>Pristionchus</taxon>
    </lineage>
</organism>
<dbReference type="InterPro" id="IPR006202">
    <property type="entry name" value="Neur_chan_lig-bd"/>
</dbReference>
<dbReference type="GO" id="GO:0005230">
    <property type="term" value="F:extracellular ligand-gated monoatomic ion channel activity"/>
    <property type="evidence" value="ECO:0007669"/>
    <property type="project" value="InterPro"/>
</dbReference>
<feature type="non-terminal residue" evidence="3">
    <location>
        <position position="347"/>
    </location>
</feature>
<dbReference type="Gene3D" id="2.70.170.10">
    <property type="entry name" value="Neurotransmitter-gated ion-channel ligand-binding domain"/>
    <property type="match status" value="1"/>
</dbReference>
<dbReference type="Pfam" id="PF02931">
    <property type="entry name" value="Neur_chan_LBD"/>
    <property type="match status" value="1"/>
</dbReference>
<keyword evidence="1" id="KW-0472">Membrane</keyword>